<keyword evidence="3" id="KW-1185">Reference proteome</keyword>
<feature type="transmembrane region" description="Helical" evidence="1">
    <location>
        <begin position="70"/>
        <end position="95"/>
    </location>
</feature>
<keyword evidence="1" id="KW-0812">Transmembrane</keyword>
<name>A0ABR3KE94_TRISP</name>
<comment type="caution">
    <text evidence="2">The sequence shown here is derived from an EMBL/GenBank/DDBJ whole genome shotgun (WGS) entry which is preliminary data.</text>
</comment>
<evidence type="ECO:0000313" key="3">
    <source>
        <dbReference type="Proteomes" id="UP001558632"/>
    </source>
</evidence>
<evidence type="ECO:0000313" key="2">
    <source>
        <dbReference type="EMBL" id="KAL1236203.1"/>
    </source>
</evidence>
<accession>A0ABR3KE94</accession>
<reference evidence="2 3" key="1">
    <citation type="submission" date="2024-07" db="EMBL/GenBank/DDBJ databases">
        <title>Enhanced genomic and transcriptomic resources for Trichinella pseudospiralis and T. spiralis underpin the discovery of pronounced molecular differences between stages and species.</title>
        <authorList>
            <person name="Pasi K.K."/>
            <person name="La Rosa G."/>
            <person name="Gomez-Morales M.A."/>
            <person name="Tosini F."/>
            <person name="Sumanam S."/>
            <person name="Young N.D."/>
            <person name="Chang B.C."/>
            <person name="Robin G.B."/>
        </authorList>
    </citation>
    <scope>NUCLEOTIDE SEQUENCE [LARGE SCALE GENOMIC DNA]</scope>
    <source>
        <strain evidence="2">ISS534</strain>
    </source>
</reference>
<gene>
    <name evidence="2" type="ORF">TSPI_06952</name>
</gene>
<protein>
    <submittedName>
        <fullName evidence="2">HTH-type transcriptional regulator YfeR</fullName>
    </submittedName>
</protein>
<sequence>MTIIYRKYCCLKTEKYLQSLLICRYSKNMLRALVASSFRRYPNVLMQTQRRNYEVICTPPRVFIPMWEKILHGVLLCSMILGYPFWVICHVDYYIKVGTGEIKLD</sequence>
<keyword evidence="1" id="KW-0472">Membrane</keyword>
<evidence type="ECO:0000256" key="1">
    <source>
        <dbReference type="SAM" id="Phobius"/>
    </source>
</evidence>
<dbReference type="Proteomes" id="UP001558632">
    <property type="component" value="Unassembled WGS sequence"/>
</dbReference>
<dbReference type="EMBL" id="JBEUSY010000369">
    <property type="protein sequence ID" value="KAL1236203.1"/>
    <property type="molecule type" value="Genomic_DNA"/>
</dbReference>
<organism evidence="2 3">
    <name type="scientific">Trichinella spiralis</name>
    <name type="common">Trichina worm</name>
    <dbReference type="NCBI Taxonomy" id="6334"/>
    <lineage>
        <taxon>Eukaryota</taxon>
        <taxon>Metazoa</taxon>
        <taxon>Ecdysozoa</taxon>
        <taxon>Nematoda</taxon>
        <taxon>Enoplea</taxon>
        <taxon>Dorylaimia</taxon>
        <taxon>Trichinellida</taxon>
        <taxon>Trichinellidae</taxon>
        <taxon>Trichinella</taxon>
    </lineage>
</organism>
<proteinExistence type="predicted"/>
<keyword evidence="1" id="KW-1133">Transmembrane helix</keyword>